<evidence type="ECO:0000313" key="3">
    <source>
        <dbReference type="Proteomes" id="UP001369815"/>
    </source>
</evidence>
<dbReference type="AlphaFoldDB" id="A0AAX6N054"/>
<reference evidence="2 3" key="1">
    <citation type="journal article" date="2024" name="Front Chem Biol">
        <title>Unveiling the potential of Daldinia eschscholtzii MFLUCC 19-0629 through bioactivity and bioinformatics studies for enhanced sustainable agriculture production.</title>
        <authorList>
            <person name="Brooks S."/>
            <person name="Weaver J.A."/>
            <person name="Klomchit A."/>
            <person name="Alharthi S.A."/>
            <person name="Onlamun T."/>
            <person name="Nurani R."/>
            <person name="Vong T.K."/>
            <person name="Alberti F."/>
            <person name="Greco C."/>
        </authorList>
    </citation>
    <scope>NUCLEOTIDE SEQUENCE [LARGE SCALE GENOMIC DNA]</scope>
    <source>
        <strain evidence="2">MFLUCC 19-0629</strain>
    </source>
</reference>
<comment type="caution">
    <text evidence="2">The sequence shown here is derived from an EMBL/GenBank/DDBJ whole genome shotgun (WGS) entry which is preliminary data.</text>
</comment>
<dbReference type="Proteomes" id="UP001369815">
    <property type="component" value="Unassembled WGS sequence"/>
</dbReference>
<organism evidence="2 3">
    <name type="scientific">Daldinia eschscholtzii</name>
    <dbReference type="NCBI Taxonomy" id="292717"/>
    <lineage>
        <taxon>Eukaryota</taxon>
        <taxon>Fungi</taxon>
        <taxon>Dikarya</taxon>
        <taxon>Ascomycota</taxon>
        <taxon>Pezizomycotina</taxon>
        <taxon>Sordariomycetes</taxon>
        <taxon>Xylariomycetidae</taxon>
        <taxon>Xylariales</taxon>
        <taxon>Hypoxylaceae</taxon>
        <taxon>Daldinia</taxon>
    </lineage>
</organism>
<dbReference type="PANTHER" id="PTHR47843:SF2">
    <property type="entry name" value="BTB DOMAIN-CONTAINING PROTEIN"/>
    <property type="match status" value="1"/>
</dbReference>
<proteinExistence type="predicted"/>
<dbReference type="Gene3D" id="3.30.710.10">
    <property type="entry name" value="Potassium Channel Kv1.1, Chain A"/>
    <property type="match status" value="1"/>
</dbReference>
<feature type="region of interest" description="Disordered" evidence="1">
    <location>
        <begin position="254"/>
        <end position="293"/>
    </location>
</feature>
<evidence type="ECO:0008006" key="4">
    <source>
        <dbReference type="Google" id="ProtNLM"/>
    </source>
</evidence>
<dbReference type="EMBL" id="JBANMG010000001">
    <property type="protein sequence ID" value="KAK6958156.1"/>
    <property type="molecule type" value="Genomic_DNA"/>
</dbReference>
<gene>
    <name evidence="2" type="ORF">Daesc_000951</name>
</gene>
<accession>A0AAX6N054</accession>
<name>A0AAX6N054_9PEZI</name>
<evidence type="ECO:0000313" key="2">
    <source>
        <dbReference type="EMBL" id="KAK6958156.1"/>
    </source>
</evidence>
<sequence>MSQLAGPAIVKILVGSDGQEFLVPRKLLASCNYFRRRIDNARVEFEKGQAHIIVVVEDQEPSMFELFVYWLNERKNFDKFIDAAEADHSCQELHNNLVQLHLFAAQIDIPALQDCAMDAIQDVYLRKNWDISTKLIDFVYTSCDPQESCRLRKWIVAMTAWTLGGVVTTEMSNSIQRLFERCPDFWAEYNNHTRKMAQTGLEGQFKNPQLRLPSNNLRGEERQFGFRQCSFHTHRSTVGQGRCPHAASLSPLIPSPYTDGYVESDSDRGDSRFGSRMVSPSSDTIPESDLETS</sequence>
<keyword evidence="3" id="KW-1185">Reference proteome</keyword>
<evidence type="ECO:0000256" key="1">
    <source>
        <dbReference type="SAM" id="MobiDB-lite"/>
    </source>
</evidence>
<protein>
    <recommendedName>
        <fullName evidence="4">BTB domain-containing protein</fullName>
    </recommendedName>
</protein>
<dbReference type="PANTHER" id="PTHR47843">
    <property type="entry name" value="BTB DOMAIN-CONTAINING PROTEIN-RELATED"/>
    <property type="match status" value="1"/>
</dbReference>
<dbReference type="InterPro" id="IPR011333">
    <property type="entry name" value="SKP1/BTB/POZ_sf"/>
</dbReference>